<feature type="compositionally biased region" description="Polar residues" evidence="6">
    <location>
        <begin position="16"/>
        <end position="26"/>
    </location>
</feature>
<keyword evidence="9" id="KW-1185">Reference proteome</keyword>
<dbReference type="GO" id="GO:0005634">
    <property type="term" value="C:nucleus"/>
    <property type="evidence" value="ECO:0007669"/>
    <property type="project" value="UniProtKB-SubCell"/>
</dbReference>
<dbReference type="AlphaFoldDB" id="A0A8K0DT02"/>
<feature type="region of interest" description="Disordered" evidence="6">
    <location>
        <begin position="1"/>
        <end position="128"/>
    </location>
</feature>
<evidence type="ECO:0000256" key="2">
    <source>
        <dbReference type="ARBA" id="ARBA00022776"/>
    </source>
</evidence>
<organism evidence="8 9">
    <name type="scientific">Rhamnella rubrinervis</name>
    <dbReference type="NCBI Taxonomy" id="2594499"/>
    <lineage>
        <taxon>Eukaryota</taxon>
        <taxon>Viridiplantae</taxon>
        <taxon>Streptophyta</taxon>
        <taxon>Embryophyta</taxon>
        <taxon>Tracheophyta</taxon>
        <taxon>Spermatophyta</taxon>
        <taxon>Magnoliopsida</taxon>
        <taxon>eudicotyledons</taxon>
        <taxon>Gunneridae</taxon>
        <taxon>Pentapetalae</taxon>
        <taxon>rosids</taxon>
        <taxon>fabids</taxon>
        <taxon>Rosales</taxon>
        <taxon>Rhamnaceae</taxon>
        <taxon>rhamnoid group</taxon>
        <taxon>Rhamneae</taxon>
        <taxon>Rhamnella</taxon>
    </lineage>
</organism>
<proteinExistence type="inferred from homology"/>
<evidence type="ECO:0000313" key="8">
    <source>
        <dbReference type="EMBL" id="KAF3433305.1"/>
    </source>
</evidence>
<evidence type="ECO:0000256" key="6">
    <source>
        <dbReference type="SAM" id="MobiDB-lite"/>
    </source>
</evidence>
<feature type="region of interest" description="Disordered" evidence="6">
    <location>
        <begin position="149"/>
        <end position="179"/>
    </location>
</feature>
<gene>
    <name evidence="8" type="ORF">FNV43_RR24407</name>
</gene>
<keyword evidence="3" id="KW-0539">Nucleus</keyword>
<sequence length="214" mass="22995">METRQARLGVRKPLSDCTNTNHTALDSSSQSSSSSSLLKRRNPNLSSAFKRLLSDTNTKSSSATTTGSSTGNDAVPNPTSSPLPLAASTPPRTLRSPSASGTDVCKVSEPGSVYSRRPAEKRKTKGKAIAEPLSCILASKTHKFGEKIKEDGASKVSKASSVPHKKKQRHGPSRIDNAKHVLPKDFVEQQRAYFAEIDAFELSEEEVDSVAELD</sequence>
<evidence type="ECO:0000313" key="9">
    <source>
        <dbReference type="Proteomes" id="UP000796880"/>
    </source>
</evidence>
<keyword evidence="2" id="KW-0498">Mitosis</keyword>
<dbReference type="GO" id="GO:0051301">
    <property type="term" value="P:cell division"/>
    <property type="evidence" value="ECO:0007669"/>
    <property type="project" value="UniProtKB-KW"/>
</dbReference>
<reference evidence="8" key="1">
    <citation type="submission" date="2020-03" db="EMBL/GenBank/DDBJ databases">
        <title>A high-quality chromosome-level genome assembly of a woody plant with both climbing and erect habits, Rhamnella rubrinervis.</title>
        <authorList>
            <person name="Lu Z."/>
            <person name="Yang Y."/>
            <person name="Zhu X."/>
            <person name="Sun Y."/>
        </authorList>
    </citation>
    <scope>NUCLEOTIDE SEQUENCE</scope>
    <source>
        <strain evidence="8">BYM</strain>
        <tissue evidence="8">Leaf</tissue>
    </source>
</reference>
<evidence type="ECO:0000259" key="7">
    <source>
        <dbReference type="Pfam" id="PF25220"/>
    </source>
</evidence>
<evidence type="ECO:0000256" key="4">
    <source>
        <dbReference type="ARBA" id="ARBA00023306"/>
    </source>
</evidence>
<protein>
    <recommendedName>
        <fullName evidence="7">Sororin C-terminal region domain-containing protein</fullName>
    </recommendedName>
</protein>
<evidence type="ECO:0000256" key="1">
    <source>
        <dbReference type="ARBA" id="ARBA00022618"/>
    </source>
</evidence>
<dbReference type="PANTHER" id="PTHR35740">
    <property type="entry name" value="OS12G0111700 PROTEIN"/>
    <property type="match status" value="1"/>
</dbReference>
<feature type="domain" description="Sororin C-terminal region" evidence="7">
    <location>
        <begin position="182"/>
        <end position="205"/>
    </location>
</feature>
<feature type="compositionally biased region" description="Low complexity" evidence="6">
    <location>
        <begin position="27"/>
        <end position="36"/>
    </location>
</feature>
<keyword evidence="4" id="KW-0131">Cell cycle</keyword>
<name>A0A8K0DT02_9ROSA</name>
<feature type="compositionally biased region" description="Low complexity" evidence="6">
    <location>
        <begin position="54"/>
        <end position="94"/>
    </location>
</feature>
<evidence type="ECO:0000256" key="5">
    <source>
        <dbReference type="ARBA" id="ARBA00093465"/>
    </source>
</evidence>
<dbReference type="PANTHER" id="PTHR35740:SF1">
    <property type="entry name" value="OS12G0111700 PROTEIN"/>
    <property type="match status" value="1"/>
</dbReference>
<dbReference type="OrthoDB" id="1192276at2759"/>
<comment type="caution">
    <text evidence="8">The sequence shown here is derived from an EMBL/GenBank/DDBJ whole genome shotgun (WGS) entry which is preliminary data.</text>
</comment>
<keyword evidence="1" id="KW-0132">Cell division</keyword>
<dbReference type="EMBL" id="VOIH02000011">
    <property type="protein sequence ID" value="KAF3433305.1"/>
    <property type="molecule type" value="Genomic_DNA"/>
</dbReference>
<feature type="compositionally biased region" description="Basic residues" evidence="6">
    <location>
        <begin position="163"/>
        <end position="172"/>
    </location>
</feature>
<dbReference type="Proteomes" id="UP000796880">
    <property type="component" value="Unassembled WGS sequence"/>
</dbReference>
<evidence type="ECO:0000256" key="3">
    <source>
        <dbReference type="ARBA" id="ARBA00023242"/>
    </source>
</evidence>
<comment type="similarity">
    <text evidence="5">Belongs to the sororin family.</text>
</comment>
<dbReference type="Pfam" id="PF25220">
    <property type="entry name" value="Sororin_C"/>
    <property type="match status" value="1"/>
</dbReference>
<dbReference type="InterPro" id="IPR057337">
    <property type="entry name" value="Sororin_C"/>
</dbReference>
<accession>A0A8K0DT02</accession>